<dbReference type="Gene3D" id="1.20.5.1930">
    <property type="match status" value="1"/>
</dbReference>
<dbReference type="EC" id="2.7.13.3" evidence="2"/>
<dbReference type="InterPro" id="IPR003594">
    <property type="entry name" value="HATPase_dom"/>
</dbReference>
<keyword evidence="4" id="KW-0808">Transferase</keyword>
<comment type="catalytic activity">
    <reaction evidence="1">
        <text>ATP + protein L-histidine = ADP + protein N-phospho-L-histidine.</text>
        <dbReference type="EC" id="2.7.13.3"/>
    </reaction>
</comment>
<accession>A0A7Y4P0W8</accession>
<dbReference type="InterPro" id="IPR050482">
    <property type="entry name" value="Sensor_HK_TwoCompSys"/>
</dbReference>
<feature type="transmembrane region" description="Helical" evidence="9">
    <location>
        <begin position="82"/>
        <end position="98"/>
    </location>
</feature>
<dbReference type="InterPro" id="IPR011712">
    <property type="entry name" value="Sig_transdc_His_kin_sub3_dim/P"/>
</dbReference>
<dbReference type="RefSeq" id="WP_171674001.1">
    <property type="nucleotide sequence ID" value="NZ_BAAAGT010000001.1"/>
</dbReference>
<evidence type="ECO:0000256" key="1">
    <source>
        <dbReference type="ARBA" id="ARBA00000085"/>
    </source>
</evidence>
<dbReference type="Proteomes" id="UP000553957">
    <property type="component" value="Unassembled WGS sequence"/>
</dbReference>
<evidence type="ECO:0000259" key="10">
    <source>
        <dbReference type="PROSITE" id="PS50109"/>
    </source>
</evidence>
<dbReference type="GO" id="GO:0005524">
    <property type="term" value="F:ATP binding"/>
    <property type="evidence" value="ECO:0007669"/>
    <property type="project" value="UniProtKB-KW"/>
</dbReference>
<keyword evidence="9" id="KW-0472">Membrane</keyword>
<dbReference type="GO" id="GO:0000155">
    <property type="term" value="F:phosphorelay sensor kinase activity"/>
    <property type="evidence" value="ECO:0007669"/>
    <property type="project" value="InterPro"/>
</dbReference>
<dbReference type="Gene3D" id="3.30.565.10">
    <property type="entry name" value="Histidine kinase-like ATPase, C-terminal domain"/>
    <property type="match status" value="1"/>
</dbReference>
<evidence type="ECO:0000256" key="9">
    <source>
        <dbReference type="SAM" id="Phobius"/>
    </source>
</evidence>
<keyword evidence="8" id="KW-0902">Two-component regulatory system</keyword>
<keyword evidence="9" id="KW-1133">Transmembrane helix</keyword>
<keyword evidence="13" id="KW-1185">Reference proteome</keyword>
<dbReference type="GO" id="GO:0046983">
    <property type="term" value="F:protein dimerization activity"/>
    <property type="evidence" value="ECO:0007669"/>
    <property type="project" value="InterPro"/>
</dbReference>
<dbReference type="PANTHER" id="PTHR24421:SF10">
    <property type="entry name" value="NITRATE_NITRITE SENSOR PROTEIN NARQ"/>
    <property type="match status" value="1"/>
</dbReference>
<evidence type="ECO:0000256" key="3">
    <source>
        <dbReference type="ARBA" id="ARBA00022553"/>
    </source>
</evidence>
<keyword evidence="6 12" id="KW-0418">Kinase</keyword>
<evidence type="ECO:0000256" key="4">
    <source>
        <dbReference type="ARBA" id="ARBA00022679"/>
    </source>
</evidence>
<dbReference type="InterPro" id="IPR036890">
    <property type="entry name" value="HATPase_C_sf"/>
</dbReference>
<dbReference type="EMBL" id="JABJRC010000003">
    <property type="protein sequence ID" value="NOL41494.1"/>
    <property type="molecule type" value="Genomic_DNA"/>
</dbReference>
<feature type="transmembrane region" description="Helical" evidence="9">
    <location>
        <begin position="239"/>
        <end position="259"/>
    </location>
</feature>
<dbReference type="InterPro" id="IPR005467">
    <property type="entry name" value="His_kinase_dom"/>
</dbReference>
<feature type="transmembrane region" description="Helical" evidence="9">
    <location>
        <begin position="205"/>
        <end position="227"/>
    </location>
</feature>
<dbReference type="PANTHER" id="PTHR24421">
    <property type="entry name" value="NITRATE/NITRITE SENSOR PROTEIN NARX-RELATED"/>
    <property type="match status" value="1"/>
</dbReference>
<feature type="transmembrane region" description="Helical" evidence="9">
    <location>
        <begin position="105"/>
        <end position="122"/>
    </location>
</feature>
<evidence type="ECO:0000313" key="14">
    <source>
        <dbReference type="Proteomes" id="UP000553957"/>
    </source>
</evidence>
<organism evidence="12 13">
    <name type="scientific">Kribbella sandramycini</name>
    <dbReference type="NCBI Taxonomy" id="60450"/>
    <lineage>
        <taxon>Bacteria</taxon>
        <taxon>Bacillati</taxon>
        <taxon>Actinomycetota</taxon>
        <taxon>Actinomycetes</taxon>
        <taxon>Propionibacteriales</taxon>
        <taxon>Kribbellaceae</taxon>
        <taxon>Kribbella</taxon>
    </lineage>
</organism>
<gene>
    <name evidence="11" type="ORF">HNR71_000862</name>
    <name evidence="12" type="ORF">HPO96_14700</name>
</gene>
<dbReference type="EMBL" id="JACHKF010000001">
    <property type="protein sequence ID" value="MBB6565225.1"/>
    <property type="molecule type" value="Genomic_DNA"/>
</dbReference>
<dbReference type="Pfam" id="PF02518">
    <property type="entry name" value="HATPase_c"/>
    <property type="match status" value="1"/>
</dbReference>
<keyword evidence="5" id="KW-0547">Nucleotide-binding</keyword>
<dbReference type="GO" id="GO:0016020">
    <property type="term" value="C:membrane"/>
    <property type="evidence" value="ECO:0007669"/>
    <property type="project" value="InterPro"/>
</dbReference>
<feature type="transmembrane region" description="Helical" evidence="9">
    <location>
        <begin position="264"/>
        <end position="281"/>
    </location>
</feature>
<name>A0A7Y4P0W8_9ACTN</name>
<evidence type="ECO:0000256" key="8">
    <source>
        <dbReference type="ARBA" id="ARBA00023012"/>
    </source>
</evidence>
<feature type="transmembrane region" description="Helical" evidence="9">
    <location>
        <begin position="35"/>
        <end position="55"/>
    </location>
</feature>
<evidence type="ECO:0000256" key="5">
    <source>
        <dbReference type="ARBA" id="ARBA00022741"/>
    </source>
</evidence>
<evidence type="ECO:0000313" key="13">
    <source>
        <dbReference type="Proteomes" id="UP000534306"/>
    </source>
</evidence>
<proteinExistence type="predicted"/>
<evidence type="ECO:0000256" key="6">
    <source>
        <dbReference type="ARBA" id="ARBA00022777"/>
    </source>
</evidence>
<protein>
    <recommendedName>
        <fullName evidence="2">histidine kinase</fullName>
        <ecNumber evidence="2">2.7.13.3</ecNumber>
    </recommendedName>
</protein>
<evidence type="ECO:0000256" key="2">
    <source>
        <dbReference type="ARBA" id="ARBA00012438"/>
    </source>
</evidence>
<dbReference type="SUPFAM" id="SSF55874">
    <property type="entry name" value="ATPase domain of HSP90 chaperone/DNA topoisomerase II/histidine kinase"/>
    <property type="match status" value="1"/>
</dbReference>
<dbReference type="CDD" id="cd16917">
    <property type="entry name" value="HATPase_UhpB-NarQ-NarX-like"/>
    <property type="match status" value="1"/>
</dbReference>
<dbReference type="SMART" id="SM00387">
    <property type="entry name" value="HATPase_c"/>
    <property type="match status" value="1"/>
</dbReference>
<feature type="transmembrane region" description="Helical" evidence="9">
    <location>
        <begin position="287"/>
        <end position="305"/>
    </location>
</feature>
<keyword evidence="3" id="KW-0597">Phosphoprotein</keyword>
<feature type="transmembrane region" description="Helical" evidence="9">
    <location>
        <begin position="317"/>
        <end position="339"/>
    </location>
</feature>
<sequence>MKQLWTERRALWVDAVIAVAGVASLQHRALDSTNAGWPFLPLWLKLLLMVLPLLIAVRRITPAIAVPGLLFGAYLAEIANQPKWVLLGGAVLALWSLAGRCRVPTALSVTGATAALLMLLEVNRLRLIELVYPYPDWIWQQSEGPPLAVGGRGISEYFREVVLGRNWPRWQILLIVAVALLFLLIRRRRAQTSSLGEQWLELRAFLRGPADVLRIVLLAAGFATLILTELAQDVFRGNWWSAPGWMPYGLALAAFVLVLRRWPAIPVVVLAAGALIVNYQAGDPIYSYYGAFALALYWLITVPKADRSLRWTLPTAVGVLVILPVITWRMRFVVMQYIFPRLQGDDLQFSFGVDGIHNVTYEQLVENRWPLTYSLLFLLPVAAGVAMRFYRRNRAATEREAELEQQVEVREAEQVVLTERAVIARDLHDVVAHAVNLMVIQAETGPDLIRRGEDDVLAGFQRIGDAGRRALSELDRLLSALRDEDGIPDPQLAPQPGLADLSQLVTDVADERLTIELDLDGDLTAPPEGQQVTAYRLVQEALTNVVKHAKASAVRVTVRIKEAGVRVEVTDDGIGFDVAAAGRGNRHGLPGMRERVRIEGGTLDIRSTPGAGTTVAAWIPVGGR</sequence>
<comment type="caution">
    <text evidence="12">The sequence shown here is derived from an EMBL/GenBank/DDBJ whole genome shotgun (WGS) entry which is preliminary data.</text>
</comment>
<dbReference type="Pfam" id="PF07730">
    <property type="entry name" value="HisKA_3"/>
    <property type="match status" value="1"/>
</dbReference>
<evidence type="ECO:0000313" key="11">
    <source>
        <dbReference type="EMBL" id="MBB6565225.1"/>
    </source>
</evidence>
<dbReference type="PROSITE" id="PS50109">
    <property type="entry name" value="HIS_KIN"/>
    <property type="match status" value="1"/>
</dbReference>
<dbReference type="Proteomes" id="UP000534306">
    <property type="component" value="Unassembled WGS sequence"/>
</dbReference>
<feature type="transmembrane region" description="Helical" evidence="9">
    <location>
        <begin position="167"/>
        <end position="185"/>
    </location>
</feature>
<keyword evidence="7" id="KW-0067">ATP-binding</keyword>
<feature type="domain" description="Histidine kinase" evidence="10">
    <location>
        <begin position="474"/>
        <end position="623"/>
    </location>
</feature>
<dbReference type="AlphaFoldDB" id="A0A7Y4P0W8"/>
<evidence type="ECO:0000313" key="12">
    <source>
        <dbReference type="EMBL" id="NOL41494.1"/>
    </source>
</evidence>
<reference evidence="12 13" key="1">
    <citation type="submission" date="2020-05" db="EMBL/GenBank/DDBJ databases">
        <title>Genome sequence of Kribbella sandramycini ATCC 39419.</title>
        <authorList>
            <person name="Maclea K.S."/>
            <person name="Fair J.L."/>
        </authorList>
    </citation>
    <scope>NUCLEOTIDE SEQUENCE [LARGE SCALE GENOMIC DNA]</scope>
    <source>
        <strain evidence="12 13">ATCC 39419</strain>
    </source>
</reference>
<keyword evidence="9" id="KW-0812">Transmembrane</keyword>
<reference evidence="11 14" key="2">
    <citation type="submission" date="2020-08" db="EMBL/GenBank/DDBJ databases">
        <title>Sequencing the genomes of 1000 actinobacteria strains.</title>
        <authorList>
            <person name="Klenk H.-P."/>
        </authorList>
    </citation>
    <scope>NUCLEOTIDE SEQUENCE [LARGE SCALE GENOMIC DNA]</scope>
    <source>
        <strain evidence="11 14">DSM 15626</strain>
    </source>
</reference>
<evidence type="ECO:0000256" key="7">
    <source>
        <dbReference type="ARBA" id="ARBA00022840"/>
    </source>
</evidence>